<dbReference type="Pfam" id="PF25967">
    <property type="entry name" value="RND-MFP_C"/>
    <property type="match status" value="1"/>
</dbReference>
<comment type="subcellular location">
    <subcellularLocation>
        <location evidence="1">Cell envelope</location>
    </subcellularLocation>
</comment>
<evidence type="ECO:0000259" key="6">
    <source>
        <dbReference type="Pfam" id="PF25954"/>
    </source>
</evidence>
<dbReference type="GO" id="GO:0019898">
    <property type="term" value="C:extrinsic component of membrane"/>
    <property type="evidence" value="ECO:0007669"/>
    <property type="project" value="InterPro"/>
</dbReference>
<dbReference type="OrthoDB" id="9806939at2"/>
<dbReference type="AlphaFoldDB" id="A0A7T3E6I8"/>
<dbReference type="SUPFAM" id="SSF111369">
    <property type="entry name" value="HlyD-like secretion proteins"/>
    <property type="match status" value="1"/>
</dbReference>
<dbReference type="GO" id="GO:0030313">
    <property type="term" value="C:cell envelope"/>
    <property type="evidence" value="ECO:0007669"/>
    <property type="project" value="UniProtKB-SubCell"/>
</dbReference>
<dbReference type="InterPro" id="IPR058792">
    <property type="entry name" value="Beta-barrel_RND_2"/>
</dbReference>
<evidence type="ECO:0000256" key="2">
    <source>
        <dbReference type="ARBA" id="ARBA00009477"/>
    </source>
</evidence>
<dbReference type="EMBL" id="CP065713">
    <property type="protein sequence ID" value="QPT10767.1"/>
    <property type="molecule type" value="Genomic_DNA"/>
</dbReference>
<dbReference type="GO" id="GO:1990961">
    <property type="term" value="P:xenobiotic detoxification by transmembrane export across the plasma membrane"/>
    <property type="evidence" value="ECO:0007669"/>
    <property type="project" value="InterPro"/>
</dbReference>
<feature type="domain" description="Multidrug resistance protein MdtA-like C-terminal permuted SH3" evidence="7">
    <location>
        <begin position="277"/>
        <end position="340"/>
    </location>
</feature>
<evidence type="ECO:0000259" key="5">
    <source>
        <dbReference type="Pfam" id="PF25917"/>
    </source>
</evidence>
<organism evidence="8 9">
    <name type="scientific">Sphingomonas paucimobilis</name>
    <name type="common">Pseudomonas paucimobilis</name>
    <dbReference type="NCBI Taxonomy" id="13689"/>
    <lineage>
        <taxon>Bacteria</taxon>
        <taxon>Pseudomonadati</taxon>
        <taxon>Pseudomonadota</taxon>
        <taxon>Alphaproteobacteria</taxon>
        <taxon>Sphingomonadales</taxon>
        <taxon>Sphingomonadaceae</taxon>
        <taxon>Sphingomonas</taxon>
    </lineage>
</organism>
<feature type="domain" description="Multidrug resistance protein MdtA-like barrel-sandwich hybrid" evidence="5">
    <location>
        <begin position="66"/>
        <end position="192"/>
    </location>
</feature>
<comment type="similarity">
    <text evidence="2">Belongs to the membrane fusion protein (MFP) (TC 8.A.1) family.</text>
</comment>
<dbReference type="Gene3D" id="6.10.140.1990">
    <property type="match status" value="1"/>
</dbReference>
<evidence type="ECO:0000256" key="1">
    <source>
        <dbReference type="ARBA" id="ARBA00004196"/>
    </source>
</evidence>
<sequence length="365" mass="38655">MSWRQALIALAIVGLTFGLFFGWRWLRVGIPPQAAPPAVAVVATAVTPREVPSALEAVGSLRAVQEVTLAPEVAGRVTAIALQPGVRVSRGAALVQLYDAPEQADRVAALARMKLAAAQLARTRSLVPGGAESQELLQQRQAEYDQAAAAVRQLDARIAQKRIRAPFSGQIGIRRINLGQYLNPGDAVATLTAIDRLYADFTVPQQDLGKLRLGATVRLTTDAWPSRTFRGRVTTIEPRIGEDSRNVMVQALVINSDSALRPGMYVTAALELPPRSNALVVPATAIQTSASGDSVTVIRGHVPSRAGKAEIVPVVIGRRIGNSVIVTSGIRPGDVVVAEGQLRVQPGAQVRVVRLVSATIQASGV</sequence>
<name>A0A7T3E6I8_SPHPI</name>
<dbReference type="Gene3D" id="2.40.50.100">
    <property type="match status" value="1"/>
</dbReference>
<proteinExistence type="inferred from homology"/>
<dbReference type="GO" id="GO:1990195">
    <property type="term" value="C:macrolide transmembrane transporter complex"/>
    <property type="evidence" value="ECO:0007669"/>
    <property type="project" value="InterPro"/>
</dbReference>
<feature type="domain" description="CusB-like beta-barrel" evidence="6">
    <location>
        <begin position="200"/>
        <end position="271"/>
    </location>
</feature>
<dbReference type="FunFam" id="2.40.30.170:FF:000010">
    <property type="entry name" value="Efflux RND transporter periplasmic adaptor subunit"/>
    <property type="match status" value="1"/>
</dbReference>
<dbReference type="Pfam" id="PF25954">
    <property type="entry name" value="Beta-barrel_RND_2"/>
    <property type="match status" value="1"/>
</dbReference>
<accession>A0A7T3E6I8</accession>
<dbReference type="InterPro" id="IPR058625">
    <property type="entry name" value="MdtA-like_BSH"/>
</dbReference>
<evidence type="ECO:0000256" key="4">
    <source>
        <dbReference type="ARBA" id="ARBA00023054"/>
    </source>
</evidence>
<dbReference type="InterPro" id="IPR058627">
    <property type="entry name" value="MdtA-like_C"/>
</dbReference>
<dbReference type="InterPro" id="IPR006143">
    <property type="entry name" value="RND_pump_MFP"/>
</dbReference>
<dbReference type="Gene3D" id="2.40.420.20">
    <property type="match status" value="1"/>
</dbReference>
<gene>
    <name evidence="8" type="ORF">I6G38_15005</name>
</gene>
<reference evidence="8 9" key="1">
    <citation type="submission" date="2020-12" db="EMBL/GenBank/DDBJ databases">
        <title>FDA dAtabase for Regulatory Grade micrObial Sequences (FDA-ARGOS): Supporting development and validation of Infectious Disease Dx tests.</title>
        <authorList>
            <person name="Sproer C."/>
            <person name="Gronow S."/>
            <person name="Severitt S."/>
            <person name="Schroder I."/>
            <person name="Tallon L."/>
            <person name="Sadzewicz L."/>
            <person name="Zhao X."/>
            <person name="Boylan J."/>
            <person name="Ott S."/>
            <person name="Bowen H."/>
            <person name="Vavikolanu K."/>
            <person name="Mehta A."/>
            <person name="Aluvathingal J."/>
            <person name="Nadendla S."/>
            <person name="Lowell S."/>
            <person name="Myers T."/>
            <person name="Yan Y."/>
            <person name="Sichtig H."/>
        </authorList>
    </citation>
    <scope>NUCLEOTIDE SEQUENCE [LARGE SCALE GENOMIC DNA]</scope>
    <source>
        <strain evidence="8 9">FDAARGOS_881</strain>
    </source>
</reference>
<evidence type="ECO:0000313" key="9">
    <source>
        <dbReference type="Proteomes" id="UP000594836"/>
    </source>
</evidence>
<dbReference type="InterPro" id="IPR030190">
    <property type="entry name" value="MacA_alpha-hairpin_sf"/>
</dbReference>
<evidence type="ECO:0000259" key="7">
    <source>
        <dbReference type="Pfam" id="PF25967"/>
    </source>
</evidence>
<dbReference type="GO" id="GO:1990281">
    <property type="term" value="C:efflux pump complex"/>
    <property type="evidence" value="ECO:0007669"/>
    <property type="project" value="TreeGrafter"/>
</dbReference>
<evidence type="ECO:0000256" key="3">
    <source>
        <dbReference type="ARBA" id="ARBA00022448"/>
    </source>
</evidence>
<dbReference type="NCBIfam" id="TIGR01730">
    <property type="entry name" value="RND_mfp"/>
    <property type="match status" value="1"/>
</dbReference>
<dbReference type="PANTHER" id="PTHR30469:SF29">
    <property type="entry name" value="BLR2860 PROTEIN"/>
    <property type="match status" value="1"/>
</dbReference>
<dbReference type="PANTHER" id="PTHR30469">
    <property type="entry name" value="MULTIDRUG RESISTANCE PROTEIN MDTA"/>
    <property type="match status" value="1"/>
</dbReference>
<dbReference type="Proteomes" id="UP000594836">
    <property type="component" value="Chromosome"/>
</dbReference>
<keyword evidence="3" id="KW-0813">Transport</keyword>
<protein>
    <submittedName>
        <fullName evidence="8">Efflux RND transporter periplasmic adaptor subunit</fullName>
    </submittedName>
</protein>
<dbReference type="Gene3D" id="2.40.30.170">
    <property type="match status" value="1"/>
</dbReference>
<dbReference type="Pfam" id="PF25917">
    <property type="entry name" value="BSH_RND"/>
    <property type="match status" value="1"/>
</dbReference>
<keyword evidence="4" id="KW-0175">Coiled coil</keyword>
<evidence type="ECO:0000313" key="8">
    <source>
        <dbReference type="EMBL" id="QPT10767.1"/>
    </source>
</evidence>
<dbReference type="GO" id="GO:0015562">
    <property type="term" value="F:efflux transmembrane transporter activity"/>
    <property type="evidence" value="ECO:0007669"/>
    <property type="project" value="TreeGrafter"/>
</dbReference>